<feature type="compositionally biased region" description="Basic and acidic residues" evidence="1">
    <location>
        <begin position="563"/>
        <end position="579"/>
    </location>
</feature>
<feature type="region of interest" description="Disordered" evidence="1">
    <location>
        <begin position="558"/>
        <end position="605"/>
    </location>
</feature>
<accession>A0A835HA96</accession>
<evidence type="ECO:0008006" key="4">
    <source>
        <dbReference type="Google" id="ProtNLM"/>
    </source>
</evidence>
<reference evidence="2 3" key="1">
    <citation type="submission" date="2020-10" db="EMBL/GenBank/DDBJ databases">
        <title>The Coptis chinensis genome and diversification of protoberbering-type alkaloids.</title>
        <authorList>
            <person name="Wang B."/>
            <person name="Shu S."/>
            <person name="Song C."/>
            <person name="Liu Y."/>
        </authorList>
    </citation>
    <scope>NUCLEOTIDE SEQUENCE [LARGE SCALE GENOMIC DNA]</scope>
    <source>
        <strain evidence="2">HL-2020</strain>
        <tissue evidence="2">Leaf</tissue>
    </source>
</reference>
<evidence type="ECO:0000313" key="2">
    <source>
        <dbReference type="EMBL" id="KAF9596615.1"/>
    </source>
</evidence>
<dbReference type="AlphaFoldDB" id="A0A835HA96"/>
<proteinExistence type="predicted"/>
<sequence length="693" mass="77527">MSLRRYLLEELDQAFPNEVEAYREIRATSAATGVSLIAFLHWIETGDLLTHTEAEEKLGCMFSFSFAITLHLIRKNVLYAAKDSRLRKIVLIEWKTFEFKKSNERMISVVERARGFTTKVELLTVSGAWIAEKLAAFDNKEIRVGIVGKKRFDDTDIFIEIKNNRSGLFISLLFISKRFNKGVVTVCCPIGENKMGLLTFKEALLLFCKSSPNHGIQRVTATDVLVQKAGGASRVVVRHGYADRAERSRNCALMVESKKKDVNWSEIPGLLKDIFNLTKLPQLTCVNNRKALMKLSTKDEVGRLLKAPRIEYHHAKLNLRRLSLTAETIDPSWLCKRKRWIEFLGVPLHLWSLQVFRKLCSSFGRFYKVKEEVGEYREVTRVKILVDDCDLLKIPNILLLIDEGITYPIRVLPEIDDLHFGKLGGEDDELNTESTHGASRTRSYAEVATNGRASQTSRSIRDHTIIPHVTSQQQVQNLNLNLNSYENRGAEGSLHTQAHSENRVERSSGQAQDLNGLYVPDTFSGIMDKVTTGPNSNQGSPPPTQFRVRSLVVCSSNNPNQELVHDTATEGRSAESDKIVEDDEGDWGSASSTSSGEVEDDNSENEELLIESLQTQDGSTGSAHVSHVDETQLSDKWVDDTVVPLGTVLGVSTGCKNAGDKLKAINNRSGKELHVLMKNREVNVKGKSVSNVD</sequence>
<dbReference type="EMBL" id="JADFTS010000007">
    <property type="protein sequence ID" value="KAF9596615.1"/>
    <property type="molecule type" value="Genomic_DNA"/>
</dbReference>
<comment type="caution">
    <text evidence="2">The sequence shown here is derived from an EMBL/GenBank/DDBJ whole genome shotgun (WGS) entry which is preliminary data.</text>
</comment>
<evidence type="ECO:0000313" key="3">
    <source>
        <dbReference type="Proteomes" id="UP000631114"/>
    </source>
</evidence>
<gene>
    <name evidence="2" type="ORF">IFM89_012738</name>
</gene>
<evidence type="ECO:0000256" key="1">
    <source>
        <dbReference type="SAM" id="MobiDB-lite"/>
    </source>
</evidence>
<feature type="region of interest" description="Disordered" evidence="1">
    <location>
        <begin position="491"/>
        <end position="545"/>
    </location>
</feature>
<organism evidence="2 3">
    <name type="scientific">Coptis chinensis</name>
    <dbReference type="NCBI Taxonomy" id="261450"/>
    <lineage>
        <taxon>Eukaryota</taxon>
        <taxon>Viridiplantae</taxon>
        <taxon>Streptophyta</taxon>
        <taxon>Embryophyta</taxon>
        <taxon>Tracheophyta</taxon>
        <taxon>Spermatophyta</taxon>
        <taxon>Magnoliopsida</taxon>
        <taxon>Ranunculales</taxon>
        <taxon>Ranunculaceae</taxon>
        <taxon>Coptidoideae</taxon>
        <taxon>Coptis</taxon>
    </lineage>
</organism>
<dbReference type="Proteomes" id="UP000631114">
    <property type="component" value="Unassembled WGS sequence"/>
</dbReference>
<keyword evidence="3" id="KW-1185">Reference proteome</keyword>
<dbReference type="PANTHER" id="PTHR34427">
    <property type="entry name" value="DUF4283 DOMAIN PROTEIN"/>
    <property type="match status" value="1"/>
</dbReference>
<name>A0A835HA96_9MAGN</name>
<dbReference type="PANTHER" id="PTHR34427:SF5">
    <property type="entry name" value="DUF4283 DOMAIN-CONTAINING PROTEIN"/>
    <property type="match status" value="1"/>
</dbReference>
<protein>
    <recommendedName>
        <fullName evidence="4">DUF4283 domain-containing protein</fullName>
    </recommendedName>
</protein>